<dbReference type="InterPro" id="IPR008271">
    <property type="entry name" value="Ser/Thr_kinase_AS"/>
</dbReference>
<feature type="region of interest" description="Disordered" evidence="6">
    <location>
        <begin position="182"/>
        <end position="201"/>
    </location>
</feature>
<evidence type="ECO:0000256" key="2">
    <source>
        <dbReference type="ARBA" id="ARBA00022741"/>
    </source>
</evidence>
<comment type="caution">
    <text evidence="8">The sequence shown here is derived from an EMBL/GenBank/DDBJ whole genome shotgun (WGS) entry which is preliminary data.</text>
</comment>
<dbReference type="EMBL" id="JAQNDK010000007">
    <property type="protein sequence ID" value="MDC0685530.1"/>
    <property type="molecule type" value="Genomic_DNA"/>
</dbReference>
<dbReference type="Gene3D" id="3.30.200.20">
    <property type="entry name" value="Phosphorylase Kinase, domain 1"/>
    <property type="match status" value="1"/>
</dbReference>
<dbReference type="InterPro" id="IPR017441">
    <property type="entry name" value="Protein_kinase_ATP_BS"/>
</dbReference>
<protein>
    <submittedName>
        <fullName evidence="8">Serine/threonine-protein kinase</fullName>
    </submittedName>
</protein>
<dbReference type="PANTHER" id="PTHR43289">
    <property type="entry name" value="MITOGEN-ACTIVATED PROTEIN KINASE KINASE KINASE 20-RELATED"/>
    <property type="match status" value="1"/>
</dbReference>
<sequence length="412" mass="44318">MAFRPPTPGLLVDNKYRLAERIGGGGMGDVFRAEHVLAGRAVAIKFLHPELADNSELSHRFFQEAQAVNRIRHPNIVDVIDAGVGELGPYIVMEHLDGESLGMALARFGRLDMEAAVGVAIPVLEALDAAHRAGIIHRDLKPENIFIAFDPSRGSAVVRLLDFGIAKVLDSDGPSPRTRTGVVFGTPDYLSPEQATGESPLDGRSDLFSVGVLLYEVLTGTRPFRAPTAVATAFRVVHAEVPTLASAGVTVDPRLEAIVQRLLQKDPAKRFQTAGDVVRELERVAPDPPRRTTALGRLINVQRRMALSLGNAPENERDRLSSSRDRSRPGFDVNPPPMRISPSIVPGGRVTEAPPGMRPSSEPAKPAPGVTLSNALRSRGSEPTMLSQRGESLPTVRSADLGLRAEPTVRSA</sequence>
<feature type="region of interest" description="Disordered" evidence="6">
    <location>
        <begin position="309"/>
        <end position="412"/>
    </location>
</feature>
<evidence type="ECO:0000259" key="7">
    <source>
        <dbReference type="PROSITE" id="PS50011"/>
    </source>
</evidence>
<keyword evidence="9" id="KW-1185">Reference proteome</keyword>
<dbReference type="SMART" id="SM00220">
    <property type="entry name" value="S_TKc"/>
    <property type="match status" value="1"/>
</dbReference>
<dbReference type="InterPro" id="IPR000719">
    <property type="entry name" value="Prot_kinase_dom"/>
</dbReference>
<name>A0ABT5CGH7_9BACT</name>
<organism evidence="8 9">
    <name type="scientific">Sorangium atrum</name>
    <dbReference type="NCBI Taxonomy" id="2995308"/>
    <lineage>
        <taxon>Bacteria</taxon>
        <taxon>Pseudomonadati</taxon>
        <taxon>Myxococcota</taxon>
        <taxon>Polyangia</taxon>
        <taxon>Polyangiales</taxon>
        <taxon>Polyangiaceae</taxon>
        <taxon>Sorangium</taxon>
    </lineage>
</organism>
<keyword evidence="1" id="KW-0808">Transferase</keyword>
<evidence type="ECO:0000256" key="3">
    <source>
        <dbReference type="ARBA" id="ARBA00022777"/>
    </source>
</evidence>
<evidence type="ECO:0000313" key="8">
    <source>
        <dbReference type="EMBL" id="MDC0685530.1"/>
    </source>
</evidence>
<dbReference type="PROSITE" id="PS50011">
    <property type="entry name" value="PROTEIN_KINASE_DOM"/>
    <property type="match status" value="1"/>
</dbReference>
<proteinExistence type="predicted"/>
<dbReference type="PANTHER" id="PTHR43289:SF6">
    <property type="entry name" value="SERINE_THREONINE-PROTEIN KINASE NEKL-3"/>
    <property type="match status" value="1"/>
</dbReference>
<keyword evidence="3 8" id="KW-0418">Kinase</keyword>
<evidence type="ECO:0000256" key="1">
    <source>
        <dbReference type="ARBA" id="ARBA00022679"/>
    </source>
</evidence>
<gene>
    <name evidence="8" type="ORF">POL72_47935</name>
</gene>
<feature type="compositionally biased region" description="Basic and acidic residues" evidence="6">
    <location>
        <begin position="314"/>
        <end position="329"/>
    </location>
</feature>
<keyword evidence="2 5" id="KW-0547">Nucleotide-binding</keyword>
<evidence type="ECO:0000256" key="6">
    <source>
        <dbReference type="SAM" id="MobiDB-lite"/>
    </source>
</evidence>
<evidence type="ECO:0000313" key="9">
    <source>
        <dbReference type="Proteomes" id="UP001217485"/>
    </source>
</evidence>
<evidence type="ECO:0000256" key="5">
    <source>
        <dbReference type="PROSITE-ProRule" id="PRU10141"/>
    </source>
</evidence>
<feature type="binding site" evidence="5">
    <location>
        <position position="45"/>
    </location>
    <ligand>
        <name>ATP</name>
        <dbReference type="ChEBI" id="CHEBI:30616"/>
    </ligand>
</feature>
<dbReference type="PROSITE" id="PS00108">
    <property type="entry name" value="PROTEIN_KINASE_ST"/>
    <property type="match status" value="1"/>
</dbReference>
<keyword evidence="4 5" id="KW-0067">ATP-binding</keyword>
<dbReference type="Gene3D" id="1.10.510.10">
    <property type="entry name" value="Transferase(Phosphotransferase) domain 1"/>
    <property type="match status" value="1"/>
</dbReference>
<dbReference type="InterPro" id="IPR011009">
    <property type="entry name" value="Kinase-like_dom_sf"/>
</dbReference>
<dbReference type="Proteomes" id="UP001217485">
    <property type="component" value="Unassembled WGS sequence"/>
</dbReference>
<reference evidence="8 9" key="1">
    <citation type="submission" date="2023-01" db="EMBL/GenBank/DDBJ databases">
        <title>Minimal conservation of predation-associated metabolite biosynthetic gene clusters underscores biosynthetic potential of Myxococcota including descriptions for ten novel species: Archangium lansinium sp. nov., Myxococcus landrumus sp. nov., Nannocystis bai.</title>
        <authorList>
            <person name="Ahearne A."/>
            <person name="Stevens C."/>
            <person name="Dowd S."/>
        </authorList>
    </citation>
    <scope>NUCLEOTIDE SEQUENCE [LARGE SCALE GENOMIC DNA]</scope>
    <source>
        <strain evidence="8 9">WIWO2</strain>
    </source>
</reference>
<dbReference type="PROSITE" id="PS00107">
    <property type="entry name" value="PROTEIN_KINASE_ATP"/>
    <property type="match status" value="1"/>
</dbReference>
<dbReference type="RefSeq" id="WP_272103896.1">
    <property type="nucleotide sequence ID" value="NZ_JAQNDK010000007.1"/>
</dbReference>
<dbReference type="GO" id="GO:0016301">
    <property type="term" value="F:kinase activity"/>
    <property type="evidence" value="ECO:0007669"/>
    <property type="project" value="UniProtKB-KW"/>
</dbReference>
<feature type="non-terminal residue" evidence="8">
    <location>
        <position position="412"/>
    </location>
</feature>
<accession>A0ABT5CGH7</accession>
<evidence type="ECO:0000256" key="4">
    <source>
        <dbReference type="ARBA" id="ARBA00022840"/>
    </source>
</evidence>
<dbReference type="SUPFAM" id="SSF56112">
    <property type="entry name" value="Protein kinase-like (PK-like)"/>
    <property type="match status" value="1"/>
</dbReference>
<feature type="domain" description="Protein kinase" evidence="7">
    <location>
        <begin position="16"/>
        <end position="284"/>
    </location>
</feature>
<dbReference type="CDD" id="cd14014">
    <property type="entry name" value="STKc_PknB_like"/>
    <property type="match status" value="1"/>
</dbReference>
<dbReference type="Pfam" id="PF00069">
    <property type="entry name" value="Pkinase"/>
    <property type="match status" value="1"/>
</dbReference>